<evidence type="ECO:0000256" key="1">
    <source>
        <dbReference type="SAM" id="MobiDB-lite"/>
    </source>
</evidence>
<reference evidence="2 3" key="1">
    <citation type="journal article" date="2023" name="Plants (Basel)">
        <title>Bridging the Gap: Combining Genomics and Transcriptomics Approaches to Understand Stylosanthes scabra, an Orphan Legume from the Brazilian Caatinga.</title>
        <authorList>
            <person name="Ferreira-Neto J.R.C."/>
            <person name="da Silva M.D."/>
            <person name="Binneck E."/>
            <person name="de Melo N.F."/>
            <person name="da Silva R.H."/>
            <person name="de Melo A.L.T.M."/>
            <person name="Pandolfi V."/>
            <person name="Bustamante F.O."/>
            <person name="Brasileiro-Vidal A.C."/>
            <person name="Benko-Iseppon A.M."/>
        </authorList>
    </citation>
    <scope>NUCLEOTIDE SEQUENCE [LARGE SCALE GENOMIC DNA]</scope>
    <source>
        <tissue evidence="2">Leaves</tissue>
    </source>
</reference>
<gene>
    <name evidence="2" type="ORF">PIB30_007237</name>
</gene>
<evidence type="ECO:0000313" key="2">
    <source>
        <dbReference type="EMBL" id="MED6167922.1"/>
    </source>
</evidence>
<feature type="region of interest" description="Disordered" evidence="1">
    <location>
        <begin position="110"/>
        <end position="133"/>
    </location>
</feature>
<comment type="caution">
    <text evidence="2">The sequence shown here is derived from an EMBL/GenBank/DDBJ whole genome shotgun (WGS) entry which is preliminary data.</text>
</comment>
<proteinExistence type="predicted"/>
<accession>A0ABU6V4U5</accession>
<sequence length="133" mass="14819">MGTDVLFFDSDFNPDMPYDMSLSELHPGGGQYSFPPYPMNVAKPEPDLPMPQMPEYSPWFDPTPEPIIPYHPIPAAPPPSSKVIELSSDESFRAWIDQMMTEMYWTSFDSGYSGSSSSSSSVSVVSDELSSQY</sequence>
<name>A0ABU6V4U5_9FABA</name>
<dbReference type="EMBL" id="JASCZI010151050">
    <property type="protein sequence ID" value="MED6167922.1"/>
    <property type="molecule type" value="Genomic_DNA"/>
</dbReference>
<dbReference type="Proteomes" id="UP001341840">
    <property type="component" value="Unassembled WGS sequence"/>
</dbReference>
<organism evidence="2 3">
    <name type="scientific">Stylosanthes scabra</name>
    <dbReference type="NCBI Taxonomy" id="79078"/>
    <lineage>
        <taxon>Eukaryota</taxon>
        <taxon>Viridiplantae</taxon>
        <taxon>Streptophyta</taxon>
        <taxon>Embryophyta</taxon>
        <taxon>Tracheophyta</taxon>
        <taxon>Spermatophyta</taxon>
        <taxon>Magnoliopsida</taxon>
        <taxon>eudicotyledons</taxon>
        <taxon>Gunneridae</taxon>
        <taxon>Pentapetalae</taxon>
        <taxon>rosids</taxon>
        <taxon>fabids</taxon>
        <taxon>Fabales</taxon>
        <taxon>Fabaceae</taxon>
        <taxon>Papilionoideae</taxon>
        <taxon>50 kb inversion clade</taxon>
        <taxon>dalbergioids sensu lato</taxon>
        <taxon>Dalbergieae</taxon>
        <taxon>Pterocarpus clade</taxon>
        <taxon>Stylosanthes</taxon>
    </lineage>
</organism>
<evidence type="ECO:0000313" key="3">
    <source>
        <dbReference type="Proteomes" id="UP001341840"/>
    </source>
</evidence>
<keyword evidence="3" id="KW-1185">Reference proteome</keyword>
<protein>
    <submittedName>
        <fullName evidence="2">Uncharacterized protein</fullName>
    </submittedName>
</protein>